<dbReference type="InterPro" id="IPR002491">
    <property type="entry name" value="ABC_transptr_periplasmic_BD"/>
</dbReference>
<keyword evidence="4 5" id="KW-0732">Signal</keyword>
<dbReference type="Gene3D" id="3.40.50.1980">
    <property type="entry name" value="Nitrogenase molybdenum iron protein domain"/>
    <property type="match status" value="2"/>
</dbReference>
<evidence type="ECO:0000259" key="6">
    <source>
        <dbReference type="PROSITE" id="PS50983"/>
    </source>
</evidence>
<dbReference type="PANTHER" id="PTHR30532:SF24">
    <property type="entry name" value="FERRIC ENTEROBACTIN-BINDING PERIPLASMIC PROTEIN FEPB"/>
    <property type="match status" value="1"/>
</dbReference>
<evidence type="ECO:0000256" key="4">
    <source>
        <dbReference type="ARBA" id="ARBA00022729"/>
    </source>
</evidence>
<evidence type="ECO:0000256" key="5">
    <source>
        <dbReference type="SAM" id="SignalP"/>
    </source>
</evidence>
<sequence length="330" mass="34520">MSTFTRRTFALLTLAAGSAAVVGCSSGATAGGSADAAGTPAGTGYPMTFDHAFGRTELTAVPRRVVALGVNDGDALLALGSVPVGNTGYTFYADGFGPWAKPYLKGAELTLIESDSEPKLEQIASLRPDLISALNAGIDQAAYDKLAKIAPTLARPADVATYAVPSSQQLDLLGRALDKSSRAADLTAGQQKLIKETVASHPRLKGRTGVVILPYDGQYAAYLPRDPRGAFLAALGIQLPKKVADLDDGKSFFTPISAEQVPLLDGDLLVVIGAEDKSEFTKASSLFRRLKSKIVFADTDQRGAISYNSVLSIPYAITSLVPKIDKAIGS</sequence>
<dbReference type="KEGG" id="mik:FOE78_12965"/>
<reference evidence="7 8" key="1">
    <citation type="submission" date="2019-07" db="EMBL/GenBank/DDBJ databases">
        <title>Microlunatus dokdonensis sp. nov. isolated from the rhizospheric soil of the wild plant Elymus tsukushiensis.</title>
        <authorList>
            <person name="Ghim S.-Y."/>
            <person name="Hwang Y.-J."/>
            <person name="Son J.-S."/>
            <person name="Shin J.-H."/>
        </authorList>
    </citation>
    <scope>NUCLEOTIDE SEQUENCE [LARGE SCALE GENOMIC DNA]</scope>
    <source>
        <strain evidence="7 8">KUDC0627</strain>
    </source>
</reference>
<gene>
    <name evidence="7" type="ORF">FOE78_12965</name>
</gene>
<feature type="chain" id="PRO_5038479290" evidence="5">
    <location>
        <begin position="31"/>
        <end position="330"/>
    </location>
</feature>
<dbReference type="InterPro" id="IPR051313">
    <property type="entry name" value="Bact_iron-sidero_bind"/>
</dbReference>
<dbReference type="PROSITE" id="PS51318">
    <property type="entry name" value="TAT"/>
    <property type="match status" value="1"/>
</dbReference>
<comment type="subcellular location">
    <subcellularLocation>
        <location evidence="1">Cell envelope</location>
    </subcellularLocation>
</comment>
<dbReference type="InterPro" id="IPR006311">
    <property type="entry name" value="TAT_signal"/>
</dbReference>
<evidence type="ECO:0000313" key="8">
    <source>
        <dbReference type="Proteomes" id="UP000319263"/>
    </source>
</evidence>
<dbReference type="PROSITE" id="PS50983">
    <property type="entry name" value="FE_B12_PBP"/>
    <property type="match status" value="1"/>
</dbReference>
<dbReference type="Proteomes" id="UP000319263">
    <property type="component" value="Chromosome"/>
</dbReference>
<dbReference type="EMBL" id="CP041692">
    <property type="protein sequence ID" value="QDP96697.1"/>
    <property type="molecule type" value="Genomic_DNA"/>
</dbReference>
<keyword evidence="3" id="KW-0813">Transport</keyword>
<evidence type="ECO:0000256" key="2">
    <source>
        <dbReference type="ARBA" id="ARBA00008814"/>
    </source>
</evidence>
<evidence type="ECO:0000313" key="7">
    <source>
        <dbReference type="EMBL" id="QDP96697.1"/>
    </source>
</evidence>
<evidence type="ECO:0000256" key="3">
    <source>
        <dbReference type="ARBA" id="ARBA00022448"/>
    </source>
</evidence>
<dbReference type="CDD" id="cd01146">
    <property type="entry name" value="FhuD"/>
    <property type="match status" value="1"/>
</dbReference>
<dbReference type="RefSeq" id="WP_143986659.1">
    <property type="nucleotide sequence ID" value="NZ_CP041692.1"/>
</dbReference>
<comment type="similarity">
    <text evidence="2">Belongs to the bacterial solute-binding protein 8 family.</text>
</comment>
<organism evidence="7 8">
    <name type="scientific">Microlunatus elymi</name>
    <dbReference type="NCBI Taxonomy" id="2596828"/>
    <lineage>
        <taxon>Bacteria</taxon>
        <taxon>Bacillati</taxon>
        <taxon>Actinomycetota</taxon>
        <taxon>Actinomycetes</taxon>
        <taxon>Propionibacteriales</taxon>
        <taxon>Propionibacteriaceae</taxon>
        <taxon>Microlunatus</taxon>
    </lineage>
</organism>
<keyword evidence="8" id="KW-1185">Reference proteome</keyword>
<dbReference type="AlphaFoldDB" id="A0A516PZX4"/>
<name>A0A516PZX4_9ACTN</name>
<dbReference type="PANTHER" id="PTHR30532">
    <property type="entry name" value="IRON III DICITRATE-BINDING PERIPLASMIC PROTEIN"/>
    <property type="match status" value="1"/>
</dbReference>
<accession>A0A516PZX4</accession>
<dbReference type="OrthoDB" id="1846031at2"/>
<evidence type="ECO:0000256" key="1">
    <source>
        <dbReference type="ARBA" id="ARBA00004196"/>
    </source>
</evidence>
<feature type="signal peptide" evidence="5">
    <location>
        <begin position="1"/>
        <end position="30"/>
    </location>
</feature>
<proteinExistence type="inferred from homology"/>
<dbReference type="Pfam" id="PF01497">
    <property type="entry name" value="Peripla_BP_2"/>
    <property type="match status" value="1"/>
</dbReference>
<dbReference type="PROSITE" id="PS51257">
    <property type="entry name" value="PROKAR_LIPOPROTEIN"/>
    <property type="match status" value="1"/>
</dbReference>
<protein>
    <submittedName>
        <fullName evidence="7">Iron-siderophore ABC transporter substrate-binding protein</fullName>
    </submittedName>
</protein>
<dbReference type="SUPFAM" id="SSF53807">
    <property type="entry name" value="Helical backbone' metal receptor"/>
    <property type="match status" value="1"/>
</dbReference>
<feature type="domain" description="Fe/B12 periplasmic-binding" evidence="6">
    <location>
        <begin position="64"/>
        <end position="328"/>
    </location>
</feature>
<dbReference type="GO" id="GO:1901678">
    <property type="term" value="P:iron coordination entity transport"/>
    <property type="evidence" value="ECO:0007669"/>
    <property type="project" value="UniProtKB-ARBA"/>
</dbReference>
<dbReference type="GO" id="GO:0030288">
    <property type="term" value="C:outer membrane-bounded periplasmic space"/>
    <property type="evidence" value="ECO:0007669"/>
    <property type="project" value="TreeGrafter"/>
</dbReference>